<accession>A0ACC1TTQ8</accession>
<proteinExistence type="predicted"/>
<organism evidence="1 2">
    <name type="scientific">Lentinula aff. lateritia</name>
    <dbReference type="NCBI Taxonomy" id="2804960"/>
    <lineage>
        <taxon>Eukaryota</taxon>
        <taxon>Fungi</taxon>
        <taxon>Dikarya</taxon>
        <taxon>Basidiomycota</taxon>
        <taxon>Agaricomycotina</taxon>
        <taxon>Agaricomycetes</taxon>
        <taxon>Agaricomycetidae</taxon>
        <taxon>Agaricales</taxon>
        <taxon>Marasmiineae</taxon>
        <taxon>Omphalotaceae</taxon>
        <taxon>Lentinula</taxon>
    </lineage>
</organism>
<sequence>MFFVRLSSFFVILLLVCSAVSARPLWSSRALKPRQSTLNVATCTDPATQLVEHDCNVALLGLGGGIAGAIEFLRVNSSTTSATSGTCTVTATAVDGGTTIDISKGRLEGHGSTNGGFDNLLTACGPSPGSMVIGGGAKPTGNIQIAISAAA</sequence>
<protein>
    <submittedName>
        <fullName evidence="1">Uncharacterized protein</fullName>
    </submittedName>
</protein>
<dbReference type="EMBL" id="MU795259">
    <property type="protein sequence ID" value="KAJ3807963.1"/>
    <property type="molecule type" value="Genomic_DNA"/>
</dbReference>
<dbReference type="Proteomes" id="UP001163835">
    <property type="component" value="Unassembled WGS sequence"/>
</dbReference>
<evidence type="ECO:0000313" key="2">
    <source>
        <dbReference type="Proteomes" id="UP001163835"/>
    </source>
</evidence>
<name>A0ACC1TTQ8_9AGAR</name>
<evidence type="ECO:0000313" key="1">
    <source>
        <dbReference type="EMBL" id="KAJ3807963.1"/>
    </source>
</evidence>
<keyword evidence="2" id="KW-1185">Reference proteome</keyword>
<gene>
    <name evidence="1" type="ORF">F5876DRAFT_79207</name>
</gene>
<reference evidence="1" key="1">
    <citation type="submission" date="2022-09" db="EMBL/GenBank/DDBJ databases">
        <title>A Global Phylogenomic Analysis of the Shiitake Genus Lentinula.</title>
        <authorList>
            <consortium name="DOE Joint Genome Institute"/>
            <person name="Sierra-Patev S."/>
            <person name="Min B."/>
            <person name="Naranjo-Ortiz M."/>
            <person name="Looney B."/>
            <person name="Konkel Z."/>
            <person name="Slot J.C."/>
            <person name="Sakamoto Y."/>
            <person name="Steenwyk J.L."/>
            <person name="Rokas A."/>
            <person name="Carro J."/>
            <person name="Camarero S."/>
            <person name="Ferreira P."/>
            <person name="Molpeceres G."/>
            <person name="Ruiz-Duenas F.J."/>
            <person name="Serrano A."/>
            <person name="Henrissat B."/>
            <person name="Drula E."/>
            <person name="Hughes K.W."/>
            <person name="Mata J.L."/>
            <person name="Ishikawa N.K."/>
            <person name="Vargas-Isla R."/>
            <person name="Ushijima S."/>
            <person name="Smith C.A."/>
            <person name="Ahrendt S."/>
            <person name="Andreopoulos W."/>
            <person name="He G."/>
            <person name="Labutti K."/>
            <person name="Lipzen A."/>
            <person name="Ng V."/>
            <person name="Riley R."/>
            <person name="Sandor L."/>
            <person name="Barry K."/>
            <person name="Martinez A.T."/>
            <person name="Xiao Y."/>
            <person name="Gibbons J.G."/>
            <person name="Terashima K."/>
            <person name="Grigoriev I.V."/>
            <person name="Hibbett D.S."/>
        </authorList>
    </citation>
    <scope>NUCLEOTIDE SEQUENCE</scope>
    <source>
        <strain evidence="1">TMI1499</strain>
    </source>
</reference>
<comment type="caution">
    <text evidence="1">The sequence shown here is derived from an EMBL/GenBank/DDBJ whole genome shotgun (WGS) entry which is preliminary data.</text>
</comment>